<dbReference type="Pfam" id="PF13456">
    <property type="entry name" value="RVT_3"/>
    <property type="match status" value="1"/>
</dbReference>
<reference evidence="3" key="1">
    <citation type="submission" date="2016-06" db="EMBL/GenBank/DDBJ databases">
        <title>Parallel loss of symbiosis genes in relatives of nitrogen-fixing non-legume Parasponia.</title>
        <authorList>
            <person name="Van Velzen R."/>
            <person name="Holmer R."/>
            <person name="Bu F."/>
            <person name="Rutten L."/>
            <person name="Van Zeijl A."/>
            <person name="Liu W."/>
            <person name="Santuari L."/>
            <person name="Cao Q."/>
            <person name="Sharma T."/>
            <person name="Shen D."/>
            <person name="Roswanjaya Y."/>
            <person name="Wardhani T."/>
            <person name="Kalhor M.S."/>
            <person name="Jansen J."/>
            <person name="Van den Hoogen J."/>
            <person name="Gungor B."/>
            <person name="Hartog M."/>
            <person name="Hontelez J."/>
            <person name="Verver J."/>
            <person name="Yang W.-C."/>
            <person name="Schijlen E."/>
            <person name="Repin R."/>
            <person name="Schilthuizen M."/>
            <person name="Schranz E."/>
            <person name="Heidstra R."/>
            <person name="Miyata K."/>
            <person name="Fedorova E."/>
            <person name="Kohlen W."/>
            <person name="Bisseling T."/>
            <person name="Smit S."/>
            <person name="Geurts R."/>
        </authorList>
    </citation>
    <scope>NUCLEOTIDE SEQUENCE [LARGE SCALE GENOMIC DNA]</scope>
    <source>
        <strain evidence="3">cv. WU1-14</strain>
    </source>
</reference>
<comment type="caution">
    <text evidence="2">The sequence shown here is derived from an EMBL/GenBank/DDBJ whole genome shotgun (WGS) entry which is preliminary data.</text>
</comment>
<feature type="domain" description="RNase H type-1" evidence="1">
    <location>
        <begin position="3"/>
        <end position="75"/>
    </location>
</feature>
<dbReference type="PANTHER" id="PTHR47074">
    <property type="entry name" value="BNAC02G40300D PROTEIN"/>
    <property type="match status" value="1"/>
</dbReference>
<sequence length="130" mass="13974">MDTTCFGNTGFIGFGGIIRDYNGLVKAAFCQKLSGTHEPLVAKLLAIRTGLLFAIEYGLIIDITESGSCSAITLIQFSSGRETGGDSCRFFPRTGNEATHTFARNVISCNSDCSWFWDIPSCIATIVASD</sequence>
<evidence type="ECO:0000313" key="2">
    <source>
        <dbReference type="EMBL" id="PON39197.1"/>
    </source>
</evidence>
<organism evidence="2 3">
    <name type="scientific">Parasponia andersonii</name>
    <name type="common">Sponia andersonii</name>
    <dbReference type="NCBI Taxonomy" id="3476"/>
    <lineage>
        <taxon>Eukaryota</taxon>
        <taxon>Viridiplantae</taxon>
        <taxon>Streptophyta</taxon>
        <taxon>Embryophyta</taxon>
        <taxon>Tracheophyta</taxon>
        <taxon>Spermatophyta</taxon>
        <taxon>Magnoliopsida</taxon>
        <taxon>eudicotyledons</taxon>
        <taxon>Gunneridae</taxon>
        <taxon>Pentapetalae</taxon>
        <taxon>rosids</taxon>
        <taxon>fabids</taxon>
        <taxon>Rosales</taxon>
        <taxon>Cannabaceae</taxon>
        <taxon>Parasponia</taxon>
    </lineage>
</organism>
<dbReference type="AlphaFoldDB" id="A0A2P5ARP5"/>
<dbReference type="Proteomes" id="UP000237105">
    <property type="component" value="Unassembled WGS sequence"/>
</dbReference>
<accession>A0A2P5ARP5</accession>
<dbReference type="GO" id="GO:0004523">
    <property type="term" value="F:RNA-DNA hybrid ribonuclease activity"/>
    <property type="evidence" value="ECO:0007669"/>
    <property type="project" value="InterPro"/>
</dbReference>
<protein>
    <recommendedName>
        <fullName evidence="1">RNase H type-1 domain-containing protein</fullName>
    </recommendedName>
</protein>
<feature type="non-terminal residue" evidence="2">
    <location>
        <position position="130"/>
    </location>
</feature>
<dbReference type="InterPro" id="IPR052929">
    <property type="entry name" value="RNase_H-like_EbsB-rel"/>
</dbReference>
<dbReference type="PANTHER" id="PTHR47074:SF11">
    <property type="entry name" value="REVERSE TRANSCRIPTASE-LIKE PROTEIN"/>
    <property type="match status" value="1"/>
</dbReference>
<proteinExistence type="predicted"/>
<evidence type="ECO:0000313" key="3">
    <source>
        <dbReference type="Proteomes" id="UP000237105"/>
    </source>
</evidence>
<keyword evidence="3" id="KW-1185">Reference proteome</keyword>
<evidence type="ECO:0000259" key="1">
    <source>
        <dbReference type="Pfam" id="PF13456"/>
    </source>
</evidence>
<dbReference type="EMBL" id="JXTB01000473">
    <property type="protein sequence ID" value="PON39197.1"/>
    <property type="molecule type" value="Genomic_DNA"/>
</dbReference>
<gene>
    <name evidence="2" type="ORF">PanWU01x14_307080</name>
</gene>
<dbReference type="GO" id="GO:0003676">
    <property type="term" value="F:nucleic acid binding"/>
    <property type="evidence" value="ECO:0007669"/>
    <property type="project" value="InterPro"/>
</dbReference>
<dbReference type="OrthoDB" id="1749417at2759"/>
<dbReference type="InterPro" id="IPR002156">
    <property type="entry name" value="RNaseH_domain"/>
</dbReference>
<name>A0A2P5ARP5_PARAD</name>